<feature type="transmembrane region" description="Helical" evidence="1">
    <location>
        <begin position="68"/>
        <end position="88"/>
    </location>
</feature>
<dbReference type="Pfam" id="PF01478">
    <property type="entry name" value="Peptidase_A24"/>
    <property type="match status" value="1"/>
</dbReference>
<dbReference type="Proteomes" id="UP001501706">
    <property type="component" value="Unassembled WGS sequence"/>
</dbReference>
<protein>
    <submittedName>
        <fullName evidence="3">A24 family peptidase</fullName>
    </submittedName>
</protein>
<feature type="transmembrane region" description="Helical" evidence="1">
    <location>
        <begin position="170"/>
        <end position="189"/>
    </location>
</feature>
<accession>A0ABN1BIU8</accession>
<dbReference type="InterPro" id="IPR000045">
    <property type="entry name" value="Prepilin_IV_endopep_pep"/>
</dbReference>
<comment type="caution">
    <text evidence="3">The sequence shown here is derived from an EMBL/GenBank/DDBJ whole genome shotgun (WGS) entry which is preliminary data.</text>
</comment>
<name>A0ABN1BIU8_9BURK</name>
<evidence type="ECO:0000313" key="3">
    <source>
        <dbReference type="EMBL" id="GAA0498818.1"/>
    </source>
</evidence>
<evidence type="ECO:0000259" key="2">
    <source>
        <dbReference type="Pfam" id="PF01478"/>
    </source>
</evidence>
<evidence type="ECO:0000313" key="4">
    <source>
        <dbReference type="Proteomes" id="UP001501706"/>
    </source>
</evidence>
<feature type="transmembrane region" description="Helical" evidence="1">
    <location>
        <begin position="6"/>
        <end position="29"/>
    </location>
</feature>
<keyword evidence="1" id="KW-0472">Membrane</keyword>
<feature type="transmembrane region" description="Helical" evidence="1">
    <location>
        <begin position="38"/>
        <end position="56"/>
    </location>
</feature>
<feature type="domain" description="Prepilin type IV endopeptidase peptidase" evidence="2">
    <location>
        <begin position="20"/>
        <end position="126"/>
    </location>
</feature>
<dbReference type="Gene3D" id="1.20.120.1220">
    <property type="match status" value="1"/>
</dbReference>
<keyword evidence="1" id="KW-1133">Transmembrane helix</keyword>
<keyword evidence="4" id="KW-1185">Reference proteome</keyword>
<organism evidence="3 4">
    <name type="scientific">Pigmentiphaga daeguensis</name>
    <dbReference type="NCBI Taxonomy" id="414049"/>
    <lineage>
        <taxon>Bacteria</taxon>
        <taxon>Pseudomonadati</taxon>
        <taxon>Pseudomonadota</taxon>
        <taxon>Betaproteobacteria</taxon>
        <taxon>Burkholderiales</taxon>
        <taxon>Alcaligenaceae</taxon>
        <taxon>Pigmentiphaga</taxon>
    </lineage>
</organism>
<reference evidence="3 4" key="1">
    <citation type="journal article" date="2019" name="Int. J. Syst. Evol. Microbiol.">
        <title>The Global Catalogue of Microorganisms (GCM) 10K type strain sequencing project: providing services to taxonomists for standard genome sequencing and annotation.</title>
        <authorList>
            <consortium name="The Broad Institute Genomics Platform"/>
            <consortium name="The Broad Institute Genome Sequencing Center for Infectious Disease"/>
            <person name="Wu L."/>
            <person name="Ma J."/>
        </authorList>
    </citation>
    <scope>NUCLEOTIDE SEQUENCE [LARGE SCALE GENOMIC DNA]</scope>
    <source>
        <strain evidence="3 4">JCM 14330</strain>
    </source>
</reference>
<keyword evidence="1" id="KW-0812">Transmembrane</keyword>
<sequence>MPGPIRSGLVIMVNSSQILAFFFFCALVIGSDLLFRRVFNWLVLAGLLAKLGWLALGATAPEGFTAQWANAGMGVLLALVFLVPLYVFKAMGAGDVKFFAVLGFWLEPTPLLVAWLLGSGMAGIHALVSVVHRNHPLGNWAVLQLAGVQERICSPVAVQRMASWVSGVRAGRVGIPYAAYLALGAIWAVHAA</sequence>
<evidence type="ECO:0000256" key="1">
    <source>
        <dbReference type="SAM" id="Phobius"/>
    </source>
</evidence>
<dbReference type="EMBL" id="BAAAEN010000004">
    <property type="protein sequence ID" value="GAA0498818.1"/>
    <property type="molecule type" value="Genomic_DNA"/>
</dbReference>
<proteinExistence type="predicted"/>
<gene>
    <name evidence="3" type="ORF">GCM10009097_13990</name>
</gene>